<evidence type="ECO:0000313" key="3">
    <source>
        <dbReference type="EMBL" id="KAG1523991.1"/>
    </source>
</evidence>
<dbReference type="AlphaFoldDB" id="A0A9P7BYZ8"/>
<feature type="transmembrane region" description="Helical" evidence="1">
    <location>
        <begin position="7"/>
        <end position="26"/>
    </location>
</feature>
<sequence>MRGHWHLALAVGLLSPLGYILVLYALRNGAPLSLGAPAREMSMMLGTLAGMFLLREKVGPGRLAGCQSILAGVILLGSS</sequence>
<evidence type="ECO:0000259" key="2">
    <source>
        <dbReference type="Pfam" id="PF00892"/>
    </source>
</evidence>
<name>A0A9P7BYZ8_9FUNG</name>
<dbReference type="Proteomes" id="UP000740926">
    <property type="component" value="Unassembled WGS sequence"/>
</dbReference>
<keyword evidence="1" id="KW-0812">Transmembrane</keyword>
<evidence type="ECO:0000256" key="1">
    <source>
        <dbReference type="SAM" id="Phobius"/>
    </source>
</evidence>
<reference evidence="3 4" key="1">
    <citation type="journal article" date="2020" name="Microb. Genom.">
        <title>Genetic diversity of clinical and environmental Mucorales isolates obtained from an investigation of mucormycosis cases among solid organ transplant recipients.</title>
        <authorList>
            <person name="Nguyen M.H."/>
            <person name="Kaul D."/>
            <person name="Muto C."/>
            <person name="Cheng S.J."/>
            <person name="Richter R.A."/>
            <person name="Bruno V.M."/>
            <person name="Liu G."/>
            <person name="Beyhan S."/>
            <person name="Sundermann A.J."/>
            <person name="Mounaud S."/>
            <person name="Pasculle A.W."/>
            <person name="Nierman W.C."/>
            <person name="Driscoll E."/>
            <person name="Cumbie R."/>
            <person name="Clancy C.J."/>
            <person name="Dupont C.L."/>
        </authorList>
    </citation>
    <scope>NUCLEOTIDE SEQUENCE [LARGE SCALE GENOMIC DNA]</scope>
    <source>
        <strain evidence="3 4">GL24</strain>
    </source>
</reference>
<accession>A0A9P7BYZ8</accession>
<feature type="domain" description="EamA" evidence="2">
    <location>
        <begin position="3"/>
        <end position="76"/>
    </location>
</feature>
<proteinExistence type="predicted"/>
<dbReference type="GO" id="GO:0016020">
    <property type="term" value="C:membrane"/>
    <property type="evidence" value="ECO:0007669"/>
    <property type="project" value="InterPro"/>
</dbReference>
<dbReference type="EMBL" id="JAANIU010020046">
    <property type="protein sequence ID" value="KAG1523991.1"/>
    <property type="molecule type" value="Genomic_DNA"/>
</dbReference>
<gene>
    <name evidence="3" type="ORF">G6F50_018563</name>
</gene>
<dbReference type="InterPro" id="IPR037185">
    <property type="entry name" value="EmrE-like"/>
</dbReference>
<keyword evidence="1" id="KW-0472">Membrane</keyword>
<keyword evidence="4" id="KW-1185">Reference proteome</keyword>
<dbReference type="InterPro" id="IPR000620">
    <property type="entry name" value="EamA_dom"/>
</dbReference>
<keyword evidence="1" id="KW-1133">Transmembrane helix</keyword>
<dbReference type="Gene3D" id="1.10.3730.20">
    <property type="match status" value="1"/>
</dbReference>
<organism evidence="3 4">
    <name type="scientific">Rhizopus delemar</name>
    <dbReference type="NCBI Taxonomy" id="936053"/>
    <lineage>
        <taxon>Eukaryota</taxon>
        <taxon>Fungi</taxon>
        <taxon>Fungi incertae sedis</taxon>
        <taxon>Mucoromycota</taxon>
        <taxon>Mucoromycotina</taxon>
        <taxon>Mucoromycetes</taxon>
        <taxon>Mucorales</taxon>
        <taxon>Mucorineae</taxon>
        <taxon>Rhizopodaceae</taxon>
        <taxon>Rhizopus</taxon>
    </lineage>
</organism>
<evidence type="ECO:0000313" key="4">
    <source>
        <dbReference type="Proteomes" id="UP000740926"/>
    </source>
</evidence>
<dbReference type="Pfam" id="PF00892">
    <property type="entry name" value="EamA"/>
    <property type="match status" value="1"/>
</dbReference>
<dbReference type="SUPFAM" id="SSF103481">
    <property type="entry name" value="Multidrug resistance efflux transporter EmrE"/>
    <property type="match status" value="1"/>
</dbReference>
<protein>
    <recommendedName>
        <fullName evidence="2">EamA domain-containing protein</fullName>
    </recommendedName>
</protein>
<comment type="caution">
    <text evidence="3">The sequence shown here is derived from an EMBL/GenBank/DDBJ whole genome shotgun (WGS) entry which is preliminary data.</text>
</comment>